<feature type="transmembrane region" description="Helical" evidence="2">
    <location>
        <begin position="12"/>
        <end position="32"/>
    </location>
</feature>
<keyword evidence="2" id="KW-0472">Membrane</keyword>
<evidence type="ECO:0000256" key="1">
    <source>
        <dbReference type="PROSITE-ProRule" id="PRU00497"/>
    </source>
</evidence>
<proteinExistence type="predicted"/>
<reference evidence="3 4" key="2">
    <citation type="submission" date="2019-01" db="EMBL/GenBank/DDBJ databases">
        <title>The decoding of complex shrimp genome reveals the adaptation for benthos swimmer, frequently molting mechanism and breeding impact on genome.</title>
        <authorList>
            <person name="Sun Y."/>
            <person name="Gao Y."/>
            <person name="Yu Y."/>
        </authorList>
    </citation>
    <scope>NUCLEOTIDE SEQUENCE [LARGE SCALE GENOMIC DNA]</scope>
    <source>
        <tissue evidence="3">Muscle</tissue>
    </source>
</reference>
<gene>
    <name evidence="3" type="ORF">C7M84_016173</name>
</gene>
<comment type="caution">
    <text evidence="3">The sequence shown here is derived from an EMBL/GenBank/DDBJ whole genome shotgun (WGS) entry which is preliminary data.</text>
</comment>
<dbReference type="Proteomes" id="UP000283509">
    <property type="component" value="Unassembled WGS sequence"/>
</dbReference>
<dbReference type="OrthoDB" id="6355600at2759"/>
<accession>A0A3R7PX09</accession>
<keyword evidence="1" id="KW-0193">Cuticle</keyword>
<dbReference type="EMBL" id="QCYY01000303">
    <property type="protein sequence ID" value="ROT85344.1"/>
    <property type="molecule type" value="Genomic_DNA"/>
</dbReference>
<name>A0A3R7PX09_PENVA</name>
<organism evidence="3 4">
    <name type="scientific">Penaeus vannamei</name>
    <name type="common">Whiteleg shrimp</name>
    <name type="synonym">Litopenaeus vannamei</name>
    <dbReference type="NCBI Taxonomy" id="6689"/>
    <lineage>
        <taxon>Eukaryota</taxon>
        <taxon>Metazoa</taxon>
        <taxon>Ecdysozoa</taxon>
        <taxon>Arthropoda</taxon>
        <taxon>Crustacea</taxon>
        <taxon>Multicrustacea</taxon>
        <taxon>Malacostraca</taxon>
        <taxon>Eumalacostraca</taxon>
        <taxon>Eucarida</taxon>
        <taxon>Decapoda</taxon>
        <taxon>Dendrobranchiata</taxon>
        <taxon>Penaeoidea</taxon>
        <taxon>Penaeidae</taxon>
        <taxon>Penaeus</taxon>
    </lineage>
</organism>
<evidence type="ECO:0000256" key="2">
    <source>
        <dbReference type="SAM" id="Phobius"/>
    </source>
</evidence>
<evidence type="ECO:0000313" key="4">
    <source>
        <dbReference type="Proteomes" id="UP000283509"/>
    </source>
</evidence>
<protein>
    <submittedName>
        <fullName evidence="3">Cuticular protein hypothetical 5</fullName>
    </submittedName>
</protein>
<feature type="transmembrane region" description="Helical" evidence="2">
    <location>
        <begin position="84"/>
        <end position="103"/>
    </location>
</feature>
<keyword evidence="2" id="KW-1133">Transmembrane helix</keyword>
<dbReference type="PROSITE" id="PS51155">
    <property type="entry name" value="CHIT_BIND_RR_2"/>
    <property type="match status" value="1"/>
</dbReference>
<reference evidence="3 4" key="1">
    <citation type="submission" date="2018-04" db="EMBL/GenBank/DDBJ databases">
        <authorList>
            <person name="Zhang X."/>
            <person name="Yuan J."/>
            <person name="Li F."/>
            <person name="Xiang J."/>
        </authorList>
    </citation>
    <scope>NUCLEOTIDE SEQUENCE [LARGE SCALE GENOMIC DNA]</scope>
    <source>
        <tissue evidence="3">Muscle</tissue>
    </source>
</reference>
<sequence>MNSLLLEDGTKLSFTFLHLLVFLIPVRLYLFALHSSLSHLPLHSHFAFSPSGNFLQHHVFYLRRLTFPSPLLFLCPFPSFSRPSLSYLLLFLPLLFICSFLLFSPPPSPTFSLTSFSPLSFSVSPTFQHCIPLSLFYLFSPTPPSHQPSPYIFLPFPPLSPSRDAPLSPSDQNAAADLLGQRIYKRSRCSLAIPLPLPSSSCAAANHGPLRQPKMKVFVIAVVLTAVLGAPRPQQQQATAPVYPIIPYSYQYETSDAATGNFHNKAELKTALGDVFGSWSVLMPDGFIHTTSYNVTGNSGFLPRALAFAATRVLSHCGSCAPSLFFVSFSGSRRR</sequence>
<dbReference type="AlphaFoldDB" id="A0A3R7PX09"/>
<keyword evidence="4" id="KW-1185">Reference proteome</keyword>
<keyword evidence="2" id="KW-0812">Transmembrane</keyword>
<dbReference type="GO" id="GO:0042302">
    <property type="term" value="F:structural constituent of cuticle"/>
    <property type="evidence" value="ECO:0007669"/>
    <property type="project" value="UniProtKB-UniRule"/>
</dbReference>
<dbReference type="Pfam" id="PF00379">
    <property type="entry name" value="Chitin_bind_4"/>
    <property type="match status" value="1"/>
</dbReference>
<evidence type="ECO:0000313" key="3">
    <source>
        <dbReference type="EMBL" id="ROT85344.1"/>
    </source>
</evidence>
<dbReference type="InterPro" id="IPR000618">
    <property type="entry name" value="Insect_cuticle"/>
</dbReference>